<feature type="binding site" evidence="9">
    <location>
        <position position="204"/>
    </location>
    <ligand>
        <name>substrate</name>
    </ligand>
</feature>
<dbReference type="Gene3D" id="3.40.50.720">
    <property type="entry name" value="NAD(P)-binding Rossmann-like Domain"/>
    <property type="match status" value="2"/>
</dbReference>
<feature type="active site" description="Nucleophile" evidence="8">
    <location>
        <position position="260"/>
    </location>
</feature>
<dbReference type="RefSeq" id="WP_183275770.1">
    <property type="nucleotide sequence ID" value="NZ_BLZR01000001.1"/>
</dbReference>
<comment type="pathway">
    <text evidence="1">Nucleotide-sugar biosynthesis; UDP-alpha-D-glucuronate biosynthesis; UDP-alpha-D-glucuronate from UDP-alpha-D-glucose: step 1/1.</text>
</comment>
<feature type="binding site" evidence="9">
    <location>
        <position position="320"/>
    </location>
    <ligand>
        <name>substrate</name>
    </ligand>
</feature>
<evidence type="ECO:0000256" key="2">
    <source>
        <dbReference type="ARBA" id="ARBA00006601"/>
    </source>
</evidence>
<dbReference type="InterPro" id="IPR001732">
    <property type="entry name" value="UDP-Glc/GDP-Man_DH_N"/>
</dbReference>
<evidence type="ECO:0000313" key="13">
    <source>
        <dbReference type="Proteomes" id="UP000580568"/>
    </source>
</evidence>
<name>A0A6V8SCL0_9CLOT</name>
<dbReference type="Gene3D" id="1.20.5.100">
    <property type="entry name" value="Cytochrome c1, transmembrane anchor, C-terminal"/>
    <property type="match status" value="1"/>
</dbReference>
<evidence type="ECO:0000256" key="5">
    <source>
        <dbReference type="ARBA" id="ARBA00023027"/>
    </source>
</evidence>
<dbReference type="PANTHER" id="PTHR43750">
    <property type="entry name" value="UDP-GLUCOSE 6-DEHYDROGENASE TUAD"/>
    <property type="match status" value="1"/>
</dbReference>
<dbReference type="AlphaFoldDB" id="A0A6V8SCL0"/>
<evidence type="ECO:0000256" key="8">
    <source>
        <dbReference type="PIRSR" id="PIRSR500134-1"/>
    </source>
</evidence>
<dbReference type="InterPro" id="IPR036291">
    <property type="entry name" value="NAD(P)-bd_dom_sf"/>
</dbReference>
<feature type="binding site" evidence="10">
    <location>
        <position position="86"/>
    </location>
    <ligand>
        <name>NAD(+)</name>
        <dbReference type="ChEBI" id="CHEBI:57540"/>
    </ligand>
</feature>
<dbReference type="InterPro" id="IPR008927">
    <property type="entry name" value="6-PGluconate_DH-like_C_sf"/>
</dbReference>
<dbReference type="SUPFAM" id="SSF48179">
    <property type="entry name" value="6-phosphogluconate dehydrogenase C-terminal domain-like"/>
    <property type="match status" value="1"/>
</dbReference>
<comment type="catalytic activity">
    <reaction evidence="6 7">
        <text>UDP-alpha-D-glucose + 2 NAD(+) + H2O = UDP-alpha-D-glucuronate + 2 NADH + 3 H(+)</text>
        <dbReference type="Rhea" id="RHEA:23596"/>
        <dbReference type="ChEBI" id="CHEBI:15377"/>
        <dbReference type="ChEBI" id="CHEBI:15378"/>
        <dbReference type="ChEBI" id="CHEBI:57540"/>
        <dbReference type="ChEBI" id="CHEBI:57945"/>
        <dbReference type="ChEBI" id="CHEBI:58052"/>
        <dbReference type="ChEBI" id="CHEBI:58885"/>
        <dbReference type="EC" id="1.1.1.22"/>
    </reaction>
</comment>
<feature type="binding site" evidence="10">
    <location>
        <position position="35"/>
    </location>
    <ligand>
        <name>NAD(+)</name>
        <dbReference type="ChEBI" id="CHEBI:57540"/>
    </ligand>
</feature>
<dbReference type="InterPro" id="IPR028357">
    <property type="entry name" value="UDPglc_DH_bac"/>
</dbReference>
<dbReference type="SMART" id="SM00984">
    <property type="entry name" value="UDPG_MGDP_dh_C"/>
    <property type="match status" value="1"/>
</dbReference>
<dbReference type="EC" id="1.1.1.22" evidence="3 7"/>
<sequence length="434" mass="48274">MKLVVAGTGYVGLVTGACLSEVGHKVVCVDIDSNKVEMMKKGISPIYEPGLDELLMSNYEKGRIDFTLDYVNAYKDADVVFIGVGTPEREDGSANLEYVYNVAKQIAENIEKDCLVVVKSTVPIGTNDKVEDYIKSNLKNKVSIEVASNPEFLSQGTAIKDTLHASRIVVGVESQRAESILREVYERFNQPIVVTNRRSAEMIKYASNDFLALKISFVNEIANLCEIVGANIEDVTKGMSYDERIGSKFLKAGIGYGGSCFPKDTKALHWLASDNGYELKTVKATIEVNENQKFKLIRKAIQKYGTLKGKKVAVLGLTFKPGTDDLREAPSIPNVRRLLEEGAEVIAYDPVGIKNFRRIYPSGVNYVENPEDALRDADLAFIFTEWEEIKKVNLLRYKELMNKAVLFDGRNCHDISEALTAGVEYYSIGKKEIV</sequence>
<organism evidence="12 13">
    <name type="scientific">Clostridium fungisolvens</name>
    <dbReference type="NCBI Taxonomy" id="1604897"/>
    <lineage>
        <taxon>Bacteria</taxon>
        <taxon>Bacillati</taxon>
        <taxon>Bacillota</taxon>
        <taxon>Clostridia</taxon>
        <taxon>Eubacteriales</taxon>
        <taxon>Clostridiaceae</taxon>
        <taxon>Clostridium</taxon>
    </lineage>
</organism>
<reference evidence="12 13" key="1">
    <citation type="submission" date="2020-07" db="EMBL/GenBank/DDBJ databases">
        <title>A new beta-1,3-glucan-decomposing anaerobic bacterium isolated from anoxic soil subjected to biological soil disinfestation.</title>
        <authorList>
            <person name="Ueki A."/>
            <person name="Tonouchi A."/>
        </authorList>
    </citation>
    <scope>NUCLEOTIDE SEQUENCE [LARGE SCALE GENOMIC DNA]</scope>
    <source>
        <strain evidence="12 13">TW1</strain>
    </source>
</reference>
<evidence type="ECO:0000256" key="1">
    <source>
        <dbReference type="ARBA" id="ARBA00004701"/>
    </source>
</evidence>
<dbReference type="SUPFAM" id="SSF51735">
    <property type="entry name" value="NAD(P)-binding Rossmann-fold domains"/>
    <property type="match status" value="1"/>
</dbReference>
<gene>
    <name evidence="12" type="ORF">bsdtw1_00240</name>
</gene>
<dbReference type="InterPro" id="IPR036220">
    <property type="entry name" value="UDP-Glc/GDP-Man_DH_C_sf"/>
</dbReference>
<dbReference type="InterPro" id="IPR014026">
    <property type="entry name" value="UDP-Glc/GDP-Man_DH_dimer"/>
</dbReference>
<accession>A0A6V8SCL0</accession>
<dbReference type="Pfam" id="PF03721">
    <property type="entry name" value="UDPG_MGDP_dh_N"/>
    <property type="match status" value="1"/>
</dbReference>
<dbReference type="GO" id="GO:0051287">
    <property type="term" value="F:NAD binding"/>
    <property type="evidence" value="ECO:0007669"/>
    <property type="project" value="InterPro"/>
</dbReference>
<dbReference type="PIRSF" id="PIRSF500134">
    <property type="entry name" value="UDPglc_DH_bac"/>
    <property type="match status" value="1"/>
</dbReference>
<dbReference type="UniPathway" id="UPA00038">
    <property type="reaction ID" value="UER00491"/>
</dbReference>
<dbReference type="PROSITE" id="PS51257">
    <property type="entry name" value="PROKAR_LIPOPROTEIN"/>
    <property type="match status" value="1"/>
</dbReference>
<comment type="similarity">
    <text evidence="2 7">Belongs to the UDP-glucose/GDP-mannose dehydrogenase family.</text>
</comment>
<dbReference type="GO" id="GO:0006065">
    <property type="term" value="P:UDP-glucuronate biosynthetic process"/>
    <property type="evidence" value="ECO:0007669"/>
    <property type="project" value="UniProtKB-UniPathway"/>
</dbReference>
<keyword evidence="5 7" id="KW-0520">NAD</keyword>
<dbReference type="NCBIfam" id="TIGR03026">
    <property type="entry name" value="NDP-sugDHase"/>
    <property type="match status" value="1"/>
</dbReference>
<feature type="binding site" evidence="10">
    <location>
        <position position="30"/>
    </location>
    <ligand>
        <name>NAD(+)</name>
        <dbReference type="ChEBI" id="CHEBI:57540"/>
    </ligand>
</feature>
<dbReference type="GO" id="GO:0000271">
    <property type="term" value="P:polysaccharide biosynthetic process"/>
    <property type="evidence" value="ECO:0007669"/>
    <property type="project" value="InterPro"/>
</dbReference>
<dbReference type="Pfam" id="PF00984">
    <property type="entry name" value="UDPG_MGDP_dh"/>
    <property type="match status" value="1"/>
</dbReference>
<feature type="binding site" evidence="9">
    <location>
        <begin position="249"/>
        <end position="253"/>
    </location>
    <ligand>
        <name>substrate</name>
    </ligand>
</feature>
<feature type="binding site" evidence="10">
    <location>
        <position position="121"/>
    </location>
    <ligand>
        <name>NAD(+)</name>
        <dbReference type="ChEBI" id="CHEBI:57540"/>
    </ligand>
</feature>
<dbReference type="EMBL" id="BLZR01000001">
    <property type="protein sequence ID" value="GFP74195.1"/>
    <property type="molecule type" value="Genomic_DNA"/>
</dbReference>
<proteinExistence type="inferred from homology"/>
<comment type="caution">
    <text evidence="12">The sequence shown here is derived from an EMBL/GenBank/DDBJ whole genome shotgun (WGS) entry which is preliminary data.</text>
</comment>
<evidence type="ECO:0000256" key="10">
    <source>
        <dbReference type="PIRSR" id="PIRSR500134-3"/>
    </source>
</evidence>
<dbReference type="InterPro" id="IPR014027">
    <property type="entry name" value="UDP-Glc/GDP-Man_DH_C"/>
</dbReference>
<evidence type="ECO:0000256" key="3">
    <source>
        <dbReference type="ARBA" id="ARBA00012954"/>
    </source>
</evidence>
<keyword evidence="13" id="KW-1185">Reference proteome</keyword>
<feature type="domain" description="UDP-glucose/GDP-mannose dehydrogenase C-terminal" evidence="11">
    <location>
        <begin position="313"/>
        <end position="415"/>
    </location>
</feature>
<evidence type="ECO:0000313" key="12">
    <source>
        <dbReference type="EMBL" id="GFP74195.1"/>
    </source>
</evidence>
<dbReference type="PANTHER" id="PTHR43750:SF4">
    <property type="entry name" value="UDP-GLUCOSE 6-DEHYDROGENASE YWQF"/>
    <property type="match status" value="1"/>
</dbReference>
<dbReference type="GO" id="GO:0003979">
    <property type="term" value="F:UDP-glucose 6-dehydrogenase activity"/>
    <property type="evidence" value="ECO:0007669"/>
    <property type="project" value="UniProtKB-EC"/>
</dbReference>
<feature type="binding site" evidence="9">
    <location>
        <position position="257"/>
    </location>
    <ligand>
        <name>substrate</name>
    </ligand>
</feature>
<evidence type="ECO:0000259" key="11">
    <source>
        <dbReference type="SMART" id="SM00984"/>
    </source>
</evidence>
<feature type="binding site" evidence="10">
    <location>
        <position position="263"/>
    </location>
    <ligand>
        <name>NAD(+)</name>
        <dbReference type="ChEBI" id="CHEBI:57540"/>
    </ligand>
</feature>
<evidence type="ECO:0000256" key="6">
    <source>
        <dbReference type="ARBA" id="ARBA00047473"/>
    </source>
</evidence>
<dbReference type="Pfam" id="PF03720">
    <property type="entry name" value="UDPG_MGDP_dh_C"/>
    <property type="match status" value="1"/>
</dbReference>
<feature type="binding site" evidence="10">
    <location>
        <position position="327"/>
    </location>
    <ligand>
        <name>NAD(+)</name>
        <dbReference type="ChEBI" id="CHEBI:57540"/>
    </ligand>
</feature>
<evidence type="ECO:0000256" key="7">
    <source>
        <dbReference type="PIRNR" id="PIRNR000124"/>
    </source>
</evidence>
<dbReference type="Proteomes" id="UP000580568">
    <property type="component" value="Unassembled WGS sequence"/>
</dbReference>
<dbReference type="SUPFAM" id="SSF52413">
    <property type="entry name" value="UDP-glucose/GDP-mannose dehydrogenase C-terminal domain"/>
    <property type="match status" value="1"/>
</dbReference>
<dbReference type="InterPro" id="IPR017476">
    <property type="entry name" value="UDP-Glc/GDP-Man"/>
</dbReference>
<evidence type="ECO:0000256" key="4">
    <source>
        <dbReference type="ARBA" id="ARBA00023002"/>
    </source>
</evidence>
<keyword evidence="4 7" id="KW-0560">Oxidoreductase</keyword>
<evidence type="ECO:0000256" key="9">
    <source>
        <dbReference type="PIRSR" id="PIRSR500134-2"/>
    </source>
</evidence>
<dbReference type="PIRSF" id="PIRSF000124">
    <property type="entry name" value="UDPglc_GDPman_dh"/>
    <property type="match status" value="1"/>
</dbReference>
<protein>
    <recommendedName>
        <fullName evidence="3 7">UDP-glucose 6-dehydrogenase</fullName>
        <ecNumber evidence="3 7">1.1.1.22</ecNumber>
    </recommendedName>
</protein>